<sequence>MSQPAQRRFVEVFPRLADVAEDVLPEFARSLPFHPLQFLQELLLAAELKQQNEWTRAGLTALEAVSVGLLRELQAARALFGDESRLLFDWVKLAIARLVARAALDTGDLARTHEWLIRAVAVEEYCGDGEYTFDYSPLAGALSAPQALVGALVTDAVLDWLGTLFAHSARSGDLLSHAQEIFPVPGKMISAGIFSRASFPSLVLDMLMQRAQWAARYQSQDAQAAAAPLLELLDSGILSEGDRAGIELFLATNTYPFASEPQAERARRALATYFDRYSAANRLLLRIASCWGDSARLREIHSQLLEDLASIRTERAQQAASPTEALLRAGQSFRMLQPVLRAYAESGDAASVVEILAAWSGDVSAQPLVQVPLLAVPGHPVGTLWVSGETVAPMDTTPKENFGDFLAALNAFLDVTILFGDQPSLRPRQRGGGMHPHPEYGRRFEAESIRLLRLDALSEFGTPLPDRLVLAPGLTVPVQPLLLRHRGHNAALSVSLREPLPVRPLRHVALLGDNTMSSAFELDAVTSILERAGVAVDRISPTADAFKSAYSDTRYDALWVAAHGEYRSFQLERSALVLGESEELSLDDLAALPAPSGDRRLLVLNVCSGGHSATFGGPLGVGLGPVLVGRSQTVISHLWPVGFQFAGAFGVLLADAHVRLKDHLDAYGESMQVVLAGRESMLQRLALLPNAAPVAERLHEGIDVGNIASWGAPTLLI</sequence>
<dbReference type="RefSeq" id="WP_044198553.1">
    <property type="nucleotide sequence ID" value="NZ_JMCB01000026.1"/>
</dbReference>
<dbReference type="AlphaFoldDB" id="A0A085VZW7"/>
<feature type="domain" description="CHAT" evidence="1">
    <location>
        <begin position="518"/>
        <end position="649"/>
    </location>
</feature>
<dbReference type="Proteomes" id="UP000028725">
    <property type="component" value="Unassembled WGS sequence"/>
</dbReference>
<dbReference type="InterPro" id="IPR024983">
    <property type="entry name" value="CHAT_dom"/>
</dbReference>
<proteinExistence type="predicted"/>
<accession>A0A085VZW7</accession>
<evidence type="ECO:0000259" key="1">
    <source>
        <dbReference type="Pfam" id="PF12770"/>
    </source>
</evidence>
<dbReference type="OrthoDB" id="8455618at2"/>
<name>A0A085VZW7_9BACT</name>
<reference evidence="2 3" key="1">
    <citation type="submission" date="2014-04" db="EMBL/GenBank/DDBJ databases">
        <title>Genome assembly of Hyalangium minutum DSM 14724.</title>
        <authorList>
            <person name="Sharma G."/>
            <person name="Subramanian S."/>
        </authorList>
    </citation>
    <scope>NUCLEOTIDE SEQUENCE [LARGE SCALE GENOMIC DNA]</scope>
    <source>
        <strain evidence="2 3">DSM 14724</strain>
    </source>
</reference>
<keyword evidence="3" id="KW-1185">Reference proteome</keyword>
<evidence type="ECO:0000313" key="2">
    <source>
        <dbReference type="EMBL" id="KFE60980.1"/>
    </source>
</evidence>
<organism evidence="2 3">
    <name type="scientific">Hyalangium minutum</name>
    <dbReference type="NCBI Taxonomy" id="394096"/>
    <lineage>
        <taxon>Bacteria</taxon>
        <taxon>Pseudomonadati</taxon>
        <taxon>Myxococcota</taxon>
        <taxon>Myxococcia</taxon>
        <taxon>Myxococcales</taxon>
        <taxon>Cystobacterineae</taxon>
        <taxon>Archangiaceae</taxon>
        <taxon>Hyalangium</taxon>
    </lineage>
</organism>
<protein>
    <recommendedName>
        <fullName evidence="1">CHAT domain-containing protein</fullName>
    </recommendedName>
</protein>
<evidence type="ECO:0000313" key="3">
    <source>
        <dbReference type="Proteomes" id="UP000028725"/>
    </source>
</evidence>
<comment type="caution">
    <text evidence="2">The sequence shown here is derived from an EMBL/GenBank/DDBJ whole genome shotgun (WGS) entry which is preliminary data.</text>
</comment>
<gene>
    <name evidence="2" type="ORF">DB31_4604</name>
</gene>
<dbReference type="EMBL" id="JMCB01000026">
    <property type="protein sequence ID" value="KFE60980.1"/>
    <property type="molecule type" value="Genomic_DNA"/>
</dbReference>
<dbReference type="Pfam" id="PF12770">
    <property type="entry name" value="CHAT"/>
    <property type="match status" value="1"/>
</dbReference>